<name>F4QJT0_9CAUL</name>
<sequence>MLRAEYNKDAAFLLKLNDALRTQPDADAVANRGIAMLAEALDLDCCYIALLDLTNDRADMPYQCRRNGFAALPLTVSLQDFPDTISHAAEGTTVLHNVSTDPRLSDRDKQSLMAIGLKSLVVAALRKGENNPVWALVGVTSQPRTWLPADVTLIEDVAERIWAAMERAHAEARLRESESRYRLLFESIDSGFCVVEVNLGDDGEQIDYRVLEANPAFYHQTGFPVDILGHWLRAAAPGLEEHWFETYGRIARTGEHERFEHGSALLGRRFDVYAFPAGGREGRRVAILFNDITARRKAETGLQESEARFRNMADHAPVMTWVTDASGYCTYLNRAWYEFTGQTKGEAEGFGWLTVTHPDDKARADEVFRQANEDQKPFRIEYRLRHADGSYRWAIDAAAPRFDQDGQFLGYIGSVIDISERKEAELALRELNDRLESRVAEALAERKVFSDVIEGATAGVTALDLGYTILAINKSSIDGFEAGFGKRPRVGDNFLELFAGMPGHLAQHREIWSRALTGEDFSVVQAFGEEHRARRYFDVRFSALRDPAGAVIGASSTSYDVTEKVQAERQLDMAQQQLRQSQKMEAMGQLTGGVAHDFNNLLGPIIGSLDMLQRRGVGGEREQRMIANALQSADRARVLVQRLLAFARRQPLQAEAVDVKGLIEGMADLVASTSGPTIRVELDLAPNLPSARADANQLEMALLNLAGNARDAMPDGGRLVIAAAQEVVEAGHHRANLAPATYIRLSVSDSGLGMDTSTLARAVEPFFSTKGVGKGTGLGLSMVHGLAGQLGGELAISSKPGLGTRVELWLPVSEDAAERSATAAVAATSHGSGTILVVDDEDLVRATTTDMLTELGYKVVEAASAEDALHVLRDRHDIDMLVTDHLMAGMNGTDLVRQMRAERPDLLTLVVSGYADIEGVTPDIARLVKPFRQTDLAAAIKQLLSS</sequence>
<dbReference type="InterPro" id="IPR013656">
    <property type="entry name" value="PAS_4"/>
</dbReference>
<dbReference type="CDD" id="cd00082">
    <property type="entry name" value="HisKA"/>
    <property type="match status" value="1"/>
</dbReference>
<dbReference type="CDD" id="cd00130">
    <property type="entry name" value="PAS"/>
    <property type="match status" value="1"/>
</dbReference>
<evidence type="ECO:0000256" key="4">
    <source>
        <dbReference type="ARBA" id="ARBA00022679"/>
    </source>
</evidence>
<dbReference type="InterPro" id="IPR004358">
    <property type="entry name" value="Sig_transdc_His_kin-like_C"/>
</dbReference>
<dbReference type="InterPro" id="IPR003594">
    <property type="entry name" value="HATPase_dom"/>
</dbReference>
<dbReference type="Proteomes" id="UP000006512">
    <property type="component" value="Unassembled WGS sequence"/>
</dbReference>
<dbReference type="SMART" id="SM00448">
    <property type="entry name" value="REC"/>
    <property type="match status" value="1"/>
</dbReference>
<dbReference type="GO" id="GO:0000155">
    <property type="term" value="F:phosphorelay sensor kinase activity"/>
    <property type="evidence" value="ECO:0007669"/>
    <property type="project" value="InterPro"/>
</dbReference>
<dbReference type="HOGENOM" id="CLU_000445_114_51_5"/>
<evidence type="ECO:0000256" key="6">
    <source>
        <dbReference type="PROSITE-ProRule" id="PRU00169"/>
    </source>
</evidence>
<dbReference type="Pfam" id="PF13188">
    <property type="entry name" value="PAS_8"/>
    <property type="match status" value="1"/>
</dbReference>
<evidence type="ECO:0000259" key="7">
    <source>
        <dbReference type="PROSITE" id="PS50109"/>
    </source>
</evidence>
<feature type="domain" description="PAC" evidence="10">
    <location>
        <begin position="378"/>
        <end position="430"/>
    </location>
</feature>
<dbReference type="PANTHER" id="PTHR43065">
    <property type="entry name" value="SENSOR HISTIDINE KINASE"/>
    <property type="match status" value="1"/>
</dbReference>
<dbReference type="Gene3D" id="3.30.450.40">
    <property type="match status" value="1"/>
</dbReference>
<dbReference type="InterPro" id="IPR029016">
    <property type="entry name" value="GAF-like_dom_sf"/>
</dbReference>
<feature type="modified residue" description="4-aspartylphosphate" evidence="6">
    <location>
        <position position="884"/>
    </location>
</feature>
<dbReference type="InterPro" id="IPR005467">
    <property type="entry name" value="His_kinase_dom"/>
</dbReference>
<dbReference type="OrthoDB" id="9796100at2"/>
<dbReference type="EMBL" id="GL883077">
    <property type="protein sequence ID" value="EGF93187.1"/>
    <property type="molecule type" value="Genomic_DNA"/>
</dbReference>
<protein>
    <recommendedName>
        <fullName evidence="2">histidine kinase</fullName>
        <ecNumber evidence="2">2.7.13.3</ecNumber>
    </recommendedName>
</protein>
<feature type="domain" description="Response regulatory" evidence="8">
    <location>
        <begin position="834"/>
        <end position="944"/>
    </location>
</feature>
<comment type="catalytic activity">
    <reaction evidence="1">
        <text>ATP + protein L-histidine = ADP + protein N-phospho-L-histidine.</text>
        <dbReference type="EC" id="2.7.13.3"/>
    </reaction>
</comment>
<dbReference type="SUPFAM" id="SSF47384">
    <property type="entry name" value="Homodimeric domain of signal transducing histidine kinase"/>
    <property type="match status" value="1"/>
</dbReference>
<dbReference type="RefSeq" id="WP_006272379.1">
    <property type="nucleotide sequence ID" value="NZ_GL883077.1"/>
</dbReference>
<organism evidence="11 12">
    <name type="scientific">Asticcacaulis biprosthecium C19</name>
    <dbReference type="NCBI Taxonomy" id="715226"/>
    <lineage>
        <taxon>Bacteria</taxon>
        <taxon>Pseudomonadati</taxon>
        <taxon>Pseudomonadota</taxon>
        <taxon>Alphaproteobacteria</taxon>
        <taxon>Caulobacterales</taxon>
        <taxon>Caulobacteraceae</taxon>
        <taxon>Asticcacaulis</taxon>
    </lineage>
</organism>
<dbReference type="InterPro" id="IPR000700">
    <property type="entry name" value="PAS-assoc_C"/>
</dbReference>
<dbReference type="Pfam" id="PF01590">
    <property type="entry name" value="GAF"/>
    <property type="match status" value="1"/>
</dbReference>
<dbReference type="SMART" id="SM00387">
    <property type="entry name" value="HATPase_c"/>
    <property type="match status" value="1"/>
</dbReference>
<dbReference type="InterPro" id="IPR003018">
    <property type="entry name" value="GAF"/>
</dbReference>
<dbReference type="SUPFAM" id="SSF52172">
    <property type="entry name" value="CheY-like"/>
    <property type="match status" value="1"/>
</dbReference>
<reference evidence="12" key="1">
    <citation type="submission" date="2011-03" db="EMBL/GenBank/DDBJ databases">
        <title>Draft genome sequence of Brevundimonas diminuta.</title>
        <authorList>
            <person name="Brown P.J.B."/>
            <person name="Buechlein A."/>
            <person name="Hemmerich C."/>
            <person name="Brun Y.V."/>
        </authorList>
    </citation>
    <scope>NUCLEOTIDE SEQUENCE [LARGE SCALE GENOMIC DNA]</scope>
    <source>
        <strain evidence="12">C19</strain>
    </source>
</reference>
<dbReference type="PROSITE" id="PS50113">
    <property type="entry name" value="PAC"/>
    <property type="match status" value="2"/>
</dbReference>
<dbReference type="InterPro" id="IPR036890">
    <property type="entry name" value="HATPase_C_sf"/>
</dbReference>
<evidence type="ECO:0000259" key="8">
    <source>
        <dbReference type="PROSITE" id="PS50110"/>
    </source>
</evidence>
<feature type="domain" description="PAC" evidence="10">
    <location>
        <begin position="517"/>
        <end position="573"/>
    </location>
</feature>
<dbReference type="InterPro" id="IPR003661">
    <property type="entry name" value="HisK_dim/P_dom"/>
</dbReference>
<feature type="domain" description="Histidine kinase" evidence="7">
    <location>
        <begin position="593"/>
        <end position="814"/>
    </location>
</feature>
<dbReference type="InterPro" id="IPR013655">
    <property type="entry name" value="PAS_fold_3"/>
</dbReference>
<evidence type="ECO:0000313" key="11">
    <source>
        <dbReference type="EMBL" id="EGF93187.1"/>
    </source>
</evidence>
<evidence type="ECO:0000256" key="5">
    <source>
        <dbReference type="ARBA" id="ARBA00022777"/>
    </source>
</evidence>
<dbReference type="Gene3D" id="3.40.50.2300">
    <property type="match status" value="1"/>
</dbReference>
<evidence type="ECO:0000259" key="10">
    <source>
        <dbReference type="PROSITE" id="PS50113"/>
    </source>
</evidence>
<dbReference type="SMART" id="SM00086">
    <property type="entry name" value="PAC"/>
    <property type="match status" value="2"/>
</dbReference>
<dbReference type="Gene3D" id="3.30.450.20">
    <property type="entry name" value="PAS domain"/>
    <property type="match status" value="3"/>
</dbReference>
<dbReference type="SUPFAM" id="SSF55785">
    <property type="entry name" value="PYP-like sensor domain (PAS domain)"/>
    <property type="match status" value="3"/>
</dbReference>
<dbReference type="Pfam" id="PF00512">
    <property type="entry name" value="HisKA"/>
    <property type="match status" value="1"/>
</dbReference>
<dbReference type="SUPFAM" id="SSF55874">
    <property type="entry name" value="ATPase domain of HSP90 chaperone/DNA topoisomerase II/histidine kinase"/>
    <property type="match status" value="1"/>
</dbReference>
<evidence type="ECO:0000256" key="1">
    <source>
        <dbReference type="ARBA" id="ARBA00000085"/>
    </source>
</evidence>
<dbReference type="PROSITE" id="PS50112">
    <property type="entry name" value="PAS"/>
    <property type="match status" value="1"/>
</dbReference>
<dbReference type="InterPro" id="IPR000014">
    <property type="entry name" value="PAS"/>
</dbReference>
<dbReference type="Pfam" id="PF08447">
    <property type="entry name" value="PAS_3"/>
    <property type="match status" value="1"/>
</dbReference>
<keyword evidence="4" id="KW-0808">Transferase</keyword>
<dbReference type="InterPro" id="IPR011006">
    <property type="entry name" value="CheY-like_superfamily"/>
</dbReference>
<dbReference type="InterPro" id="IPR001610">
    <property type="entry name" value="PAC"/>
</dbReference>
<keyword evidence="5" id="KW-0418">Kinase</keyword>
<dbReference type="eggNOG" id="COG2203">
    <property type="taxonomic scope" value="Bacteria"/>
</dbReference>
<dbReference type="FunFam" id="3.30.450.20:FF:000099">
    <property type="entry name" value="Sensory box sensor histidine kinase"/>
    <property type="match status" value="1"/>
</dbReference>
<keyword evidence="3 6" id="KW-0597">Phosphoprotein</keyword>
<dbReference type="EC" id="2.7.13.3" evidence="2"/>
<feature type="domain" description="PAS" evidence="9">
    <location>
        <begin position="305"/>
        <end position="375"/>
    </location>
</feature>
<dbReference type="SMART" id="SM00388">
    <property type="entry name" value="HisKA"/>
    <property type="match status" value="1"/>
</dbReference>
<dbReference type="SMART" id="SM00091">
    <property type="entry name" value="PAS"/>
    <property type="match status" value="3"/>
</dbReference>
<keyword evidence="12" id="KW-1185">Reference proteome</keyword>
<accession>F4QJT0</accession>
<dbReference type="Pfam" id="PF02518">
    <property type="entry name" value="HATPase_c"/>
    <property type="match status" value="1"/>
</dbReference>
<dbReference type="PROSITE" id="PS50109">
    <property type="entry name" value="HIS_KIN"/>
    <property type="match status" value="1"/>
</dbReference>
<proteinExistence type="predicted"/>
<dbReference type="eggNOG" id="COG4191">
    <property type="taxonomic scope" value="Bacteria"/>
</dbReference>
<dbReference type="InterPro" id="IPR036097">
    <property type="entry name" value="HisK_dim/P_sf"/>
</dbReference>
<dbReference type="Gene3D" id="3.30.565.10">
    <property type="entry name" value="Histidine kinase-like ATPase, C-terminal domain"/>
    <property type="match status" value="1"/>
</dbReference>
<gene>
    <name evidence="11" type="ORF">ABI_16270</name>
</gene>
<dbReference type="Pfam" id="PF08448">
    <property type="entry name" value="PAS_4"/>
    <property type="match status" value="1"/>
</dbReference>
<dbReference type="InterPro" id="IPR001789">
    <property type="entry name" value="Sig_transdc_resp-reg_receiver"/>
</dbReference>
<evidence type="ECO:0000313" key="12">
    <source>
        <dbReference type="Proteomes" id="UP000006512"/>
    </source>
</evidence>
<dbReference type="PROSITE" id="PS50110">
    <property type="entry name" value="RESPONSE_REGULATORY"/>
    <property type="match status" value="1"/>
</dbReference>
<dbReference type="PRINTS" id="PR00344">
    <property type="entry name" value="BCTRLSENSOR"/>
</dbReference>
<evidence type="ECO:0000256" key="2">
    <source>
        <dbReference type="ARBA" id="ARBA00012438"/>
    </source>
</evidence>
<evidence type="ECO:0000259" key="9">
    <source>
        <dbReference type="PROSITE" id="PS50112"/>
    </source>
</evidence>
<dbReference type="Gene3D" id="1.10.287.130">
    <property type="match status" value="1"/>
</dbReference>
<dbReference type="PANTHER" id="PTHR43065:SF49">
    <property type="entry name" value="HISTIDINE KINASE"/>
    <property type="match status" value="1"/>
</dbReference>
<dbReference type="STRING" id="715226.ABI_16270"/>
<dbReference type="AlphaFoldDB" id="F4QJT0"/>
<dbReference type="SMART" id="SM00065">
    <property type="entry name" value="GAF"/>
    <property type="match status" value="1"/>
</dbReference>
<dbReference type="InterPro" id="IPR035965">
    <property type="entry name" value="PAS-like_dom_sf"/>
</dbReference>
<dbReference type="SUPFAM" id="SSF55781">
    <property type="entry name" value="GAF domain-like"/>
    <property type="match status" value="1"/>
</dbReference>
<dbReference type="Pfam" id="PF00072">
    <property type="entry name" value="Response_reg"/>
    <property type="match status" value="1"/>
</dbReference>
<dbReference type="NCBIfam" id="TIGR00229">
    <property type="entry name" value="sensory_box"/>
    <property type="match status" value="1"/>
</dbReference>
<evidence type="ECO:0000256" key="3">
    <source>
        <dbReference type="ARBA" id="ARBA00022553"/>
    </source>
</evidence>